<reference evidence="2 3" key="1">
    <citation type="submission" date="2018-06" db="EMBL/GenBank/DDBJ databases">
        <authorList>
            <consortium name="Pathogen Informatics"/>
            <person name="Doyle S."/>
        </authorList>
    </citation>
    <scope>NUCLEOTIDE SEQUENCE [LARGE SCALE GENOMIC DNA]</scope>
    <source>
        <strain evidence="2 3">NCTC11819</strain>
    </source>
</reference>
<dbReference type="Proteomes" id="UP000255284">
    <property type="component" value="Unassembled WGS sequence"/>
</dbReference>
<accession>A0A8G2M6K1</accession>
<sequence length="94" mass="10565">MSLNSPVSPAPPSDMGLTYVFSQILGFGFLFILVIILLWMIFSTYFTYKFHKEVISSLTEIKLLLRRANIDANGSNLAKELMKRESSDVNSETG</sequence>
<evidence type="ECO:0000256" key="1">
    <source>
        <dbReference type="SAM" id="Phobius"/>
    </source>
</evidence>
<keyword evidence="1" id="KW-1133">Transmembrane helix</keyword>
<name>A0A8G2M6K1_9ACTO</name>
<dbReference type="GeneID" id="61167893"/>
<keyword evidence="1" id="KW-0812">Transmembrane</keyword>
<organism evidence="2 3">
    <name type="scientific">Mobiluncus mulieris</name>
    <dbReference type="NCBI Taxonomy" id="2052"/>
    <lineage>
        <taxon>Bacteria</taxon>
        <taxon>Bacillati</taxon>
        <taxon>Actinomycetota</taxon>
        <taxon>Actinomycetes</taxon>
        <taxon>Actinomycetales</taxon>
        <taxon>Actinomycetaceae</taxon>
        <taxon>Mobiluncus</taxon>
    </lineage>
</organism>
<comment type="caution">
    <text evidence="2">The sequence shown here is derived from an EMBL/GenBank/DDBJ whole genome shotgun (WGS) entry which is preliminary data.</text>
</comment>
<protein>
    <submittedName>
        <fullName evidence="2">Uncharacterized protein</fullName>
    </submittedName>
</protein>
<evidence type="ECO:0000313" key="2">
    <source>
        <dbReference type="EMBL" id="STO17465.1"/>
    </source>
</evidence>
<evidence type="ECO:0000313" key="3">
    <source>
        <dbReference type="Proteomes" id="UP000255284"/>
    </source>
</evidence>
<proteinExistence type="predicted"/>
<keyword evidence="1" id="KW-0472">Membrane</keyword>
<dbReference type="AlphaFoldDB" id="A0A8G2M6K1"/>
<feature type="transmembrane region" description="Helical" evidence="1">
    <location>
        <begin position="20"/>
        <end position="42"/>
    </location>
</feature>
<dbReference type="EMBL" id="UGGQ01000006">
    <property type="protein sequence ID" value="STO17465.1"/>
    <property type="molecule type" value="Genomic_DNA"/>
</dbReference>
<gene>
    <name evidence="2" type="ORF">NCTC11819_02059</name>
</gene>
<dbReference type="RefSeq" id="WP_244854353.1">
    <property type="nucleotide sequence ID" value="NZ_CAMPUA010000007.1"/>
</dbReference>